<dbReference type="EMBL" id="FOQY01000003">
    <property type="protein sequence ID" value="SFI46618.1"/>
    <property type="molecule type" value="Genomic_DNA"/>
</dbReference>
<evidence type="ECO:0000313" key="7">
    <source>
        <dbReference type="EMBL" id="SFI46618.1"/>
    </source>
</evidence>
<dbReference type="RefSeq" id="WP_177244971.1">
    <property type="nucleotide sequence ID" value="NZ_FOQY01000003.1"/>
</dbReference>
<gene>
    <name evidence="7" type="ORF">SAMN05216275_103265</name>
</gene>
<name>A0A1I3IF64_9ACTN</name>
<feature type="transmembrane region" description="Helical" evidence="6">
    <location>
        <begin position="320"/>
        <end position="340"/>
    </location>
</feature>
<evidence type="ECO:0000313" key="8">
    <source>
        <dbReference type="Proteomes" id="UP000199111"/>
    </source>
</evidence>
<sequence>MTAARRGMWTLADHVICSGSNFALMILVAGNVSVVTLGEFALLYGFYVVVVELSRAAVSEPLLVRRPEGDAAVRRALADSSGSAAVFGALAGALLLAVSPFLIGSHWRSAVVLALLLPALLVWDALRLAFIAVGWQRRAVLVDMVGGVVQVSAAFAALHVSTGLSWLVAGWGLGGLVAAGLAVVQAGTLPRLTAPRRWLREYGKLVRPYFVETGALSLAGYAVLIVLGHIAGPAAVGAWRAALTLFGPANVVMAAGRVAVVSELSRLKAGEPRRMLRSAATAGLLCGAVGAMAGTVATFLPSSIGQALLGDSWAGVGPLVPAFTALLVIEGLGLGPYGVLRAMERVRMLFVLRVAVAGGRVLAVSVGAALAGAAGAATASSLVEAAGFLSALVLLTVVFAATPSRTQQVTPHQPREHL</sequence>
<feature type="transmembrane region" description="Helical" evidence="6">
    <location>
        <begin position="166"/>
        <end position="189"/>
    </location>
</feature>
<feature type="transmembrane region" description="Helical" evidence="6">
    <location>
        <begin position="12"/>
        <end position="34"/>
    </location>
</feature>
<dbReference type="GO" id="GO:0005886">
    <property type="term" value="C:plasma membrane"/>
    <property type="evidence" value="ECO:0007669"/>
    <property type="project" value="UniProtKB-SubCell"/>
</dbReference>
<feature type="transmembrane region" description="Helical" evidence="6">
    <location>
        <begin position="84"/>
        <end position="103"/>
    </location>
</feature>
<dbReference type="GeneID" id="96304069"/>
<accession>A0A1I3IF64</accession>
<dbReference type="Proteomes" id="UP000199111">
    <property type="component" value="Unassembled WGS sequence"/>
</dbReference>
<feature type="transmembrane region" description="Helical" evidence="6">
    <location>
        <begin position="281"/>
        <end position="300"/>
    </location>
</feature>
<keyword evidence="4 6" id="KW-1133">Transmembrane helix</keyword>
<dbReference type="PANTHER" id="PTHR30250:SF26">
    <property type="entry name" value="PSMA PROTEIN"/>
    <property type="match status" value="1"/>
</dbReference>
<keyword evidence="8" id="KW-1185">Reference proteome</keyword>
<evidence type="ECO:0000256" key="6">
    <source>
        <dbReference type="SAM" id="Phobius"/>
    </source>
</evidence>
<feature type="transmembrane region" description="Helical" evidence="6">
    <location>
        <begin position="385"/>
        <end position="402"/>
    </location>
</feature>
<protein>
    <submittedName>
        <fullName evidence="7">Membrane protein involved in the export of O-antigen and teichoic acid</fullName>
    </submittedName>
</protein>
<reference evidence="8" key="1">
    <citation type="submission" date="2016-10" db="EMBL/GenBank/DDBJ databases">
        <authorList>
            <person name="Varghese N."/>
            <person name="Submissions S."/>
        </authorList>
    </citation>
    <scope>NUCLEOTIDE SEQUENCE [LARGE SCALE GENOMIC DNA]</scope>
    <source>
        <strain evidence="8">CGMCC 4.2126</strain>
    </source>
</reference>
<dbReference type="AlphaFoldDB" id="A0A1I3IF64"/>
<feature type="transmembrane region" description="Helical" evidence="6">
    <location>
        <begin position="109"/>
        <end position="133"/>
    </location>
</feature>
<proteinExistence type="predicted"/>
<dbReference type="PANTHER" id="PTHR30250">
    <property type="entry name" value="PST FAMILY PREDICTED COLANIC ACID TRANSPORTER"/>
    <property type="match status" value="1"/>
</dbReference>
<evidence type="ECO:0000256" key="3">
    <source>
        <dbReference type="ARBA" id="ARBA00022692"/>
    </source>
</evidence>
<organism evidence="7 8">
    <name type="scientific">Streptosporangium canum</name>
    <dbReference type="NCBI Taxonomy" id="324952"/>
    <lineage>
        <taxon>Bacteria</taxon>
        <taxon>Bacillati</taxon>
        <taxon>Actinomycetota</taxon>
        <taxon>Actinomycetes</taxon>
        <taxon>Streptosporangiales</taxon>
        <taxon>Streptosporangiaceae</taxon>
        <taxon>Streptosporangium</taxon>
    </lineage>
</organism>
<keyword evidence="5 6" id="KW-0472">Membrane</keyword>
<evidence type="ECO:0000256" key="5">
    <source>
        <dbReference type="ARBA" id="ARBA00023136"/>
    </source>
</evidence>
<feature type="transmembrane region" description="Helical" evidence="6">
    <location>
        <begin position="237"/>
        <end position="260"/>
    </location>
</feature>
<keyword evidence="3 6" id="KW-0812">Transmembrane</keyword>
<feature type="transmembrane region" description="Helical" evidence="6">
    <location>
        <begin position="209"/>
        <end position="231"/>
    </location>
</feature>
<dbReference type="InterPro" id="IPR050833">
    <property type="entry name" value="Poly_Biosynth_Transport"/>
</dbReference>
<evidence type="ECO:0000256" key="4">
    <source>
        <dbReference type="ARBA" id="ARBA00022989"/>
    </source>
</evidence>
<keyword evidence="2" id="KW-1003">Cell membrane</keyword>
<evidence type="ECO:0000256" key="1">
    <source>
        <dbReference type="ARBA" id="ARBA00004651"/>
    </source>
</evidence>
<evidence type="ECO:0000256" key="2">
    <source>
        <dbReference type="ARBA" id="ARBA00022475"/>
    </source>
</evidence>
<comment type="subcellular location">
    <subcellularLocation>
        <location evidence="1">Cell membrane</location>
        <topology evidence="1">Multi-pass membrane protein</topology>
    </subcellularLocation>
</comment>